<organism evidence="1">
    <name type="scientific">viral metagenome</name>
    <dbReference type="NCBI Taxonomy" id="1070528"/>
    <lineage>
        <taxon>unclassified sequences</taxon>
        <taxon>metagenomes</taxon>
        <taxon>organismal metagenomes</taxon>
    </lineage>
</organism>
<accession>A0A6C0J587</accession>
<proteinExistence type="predicted"/>
<evidence type="ECO:0000313" key="1">
    <source>
        <dbReference type="EMBL" id="QHU00865.1"/>
    </source>
</evidence>
<name>A0A6C0J587_9ZZZZ</name>
<dbReference type="EMBL" id="MN740330">
    <property type="protein sequence ID" value="QHU00865.1"/>
    <property type="molecule type" value="Genomic_DNA"/>
</dbReference>
<protein>
    <submittedName>
        <fullName evidence="1">Uncharacterized protein</fullName>
    </submittedName>
</protein>
<dbReference type="AlphaFoldDB" id="A0A6C0J587"/>
<reference evidence="1" key="1">
    <citation type="journal article" date="2020" name="Nature">
        <title>Giant virus diversity and host interactions through global metagenomics.</title>
        <authorList>
            <person name="Schulz F."/>
            <person name="Roux S."/>
            <person name="Paez-Espino D."/>
            <person name="Jungbluth S."/>
            <person name="Walsh D.A."/>
            <person name="Denef V.J."/>
            <person name="McMahon K.D."/>
            <person name="Konstantinidis K.T."/>
            <person name="Eloe-Fadrosh E.A."/>
            <person name="Kyrpides N.C."/>
            <person name="Woyke T."/>
        </authorList>
    </citation>
    <scope>NUCLEOTIDE SEQUENCE</scope>
    <source>
        <strain evidence="1">GVMAG-M-3300025860-20</strain>
    </source>
</reference>
<sequence length="55" mass="6561">MKFYLWYKENVVYNLKQSGNTRDYKADMIALIGDIVVIKYIKQSFLIDKMIVLLI</sequence>